<dbReference type="PROSITE" id="PS50048">
    <property type="entry name" value="ZN2_CY6_FUNGAL_2"/>
    <property type="match status" value="1"/>
</dbReference>
<keyword evidence="9" id="KW-1133">Transmembrane helix</keyword>
<dbReference type="GO" id="GO:0045944">
    <property type="term" value="P:positive regulation of transcription by RNA polymerase II"/>
    <property type="evidence" value="ECO:0007669"/>
    <property type="project" value="TreeGrafter"/>
</dbReference>
<keyword evidence="4" id="KW-0805">Transcription regulation</keyword>
<dbReference type="PANTHER" id="PTHR47782:SF1">
    <property type="entry name" value="PYRIMIDINE PATHWAY REGULATORY PROTEIN 1"/>
    <property type="match status" value="1"/>
</dbReference>
<keyword evidence="2" id="KW-0479">Metal-binding</keyword>
<evidence type="ECO:0000256" key="6">
    <source>
        <dbReference type="ARBA" id="ARBA00023163"/>
    </source>
</evidence>
<keyword evidence="6" id="KW-0804">Transcription</keyword>
<name>A0A3D8R2N6_9HELO</name>
<organism evidence="11 12">
    <name type="scientific">Coleophoma crateriformis</name>
    <dbReference type="NCBI Taxonomy" id="565419"/>
    <lineage>
        <taxon>Eukaryota</taxon>
        <taxon>Fungi</taxon>
        <taxon>Dikarya</taxon>
        <taxon>Ascomycota</taxon>
        <taxon>Pezizomycotina</taxon>
        <taxon>Leotiomycetes</taxon>
        <taxon>Helotiales</taxon>
        <taxon>Dermateaceae</taxon>
        <taxon>Coleophoma</taxon>
    </lineage>
</organism>
<dbReference type="SMART" id="SM00066">
    <property type="entry name" value="GAL4"/>
    <property type="match status" value="1"/>
</dbReference>
<dbReference type="Gene3D" id="4.10.240.10">
    <property type="entry name" value="Zn(2)-C6 fungal-type DNA-binding domain"/>
    <property type="match status" value="1"/>
</dbReference>
<evidence type="ECO:0000256" key="8">
    <source>
        <dbReference type="SAM" id="MobiDB-lite"/>
    </source>
</evidence>
<keyword evidence="9" id="KW-0472">Membrane</keyword>
<dbReference type="InterPro" id="IPR001138">
    <property type="entry name" value="Zn2Cys6_DnaBD"/>
</dbReference>
<dbReference type="GO" id="GO:0005634">
    <property type="term" value="C:nucleus"/>
    <property type="evidence" value="ECO:0007669"/>
    <property type="project" value="UniProtKB-SubCell"/>
</dbReference>
<gene>
    <name evidence="11" type="ORF">BP5796_08956</name>
</gene>
<feature type="region of interest" description="Disordered" evidence="8">
    <location>
        <begin position="422"/>
        <end position="441"/>
    </location>
</feature>
<dbReference type="Pfam" id="PF04082">
    <property type="entry name" value="Fungal_trans"/>
    <property type="match status" value="1"/>
</dbReference>
<keyword evidence="9" id="KW-0812">Transmembrane</keyword>
<evidence type="ECO:0000313" key="12">
    <source>
        <dbReference type="Proteomes" id="UP000256328"/>
    </source>
</evidence>
<dbReference type="PANTHER" id="PTHR47782">
    <property type="entry name" value="ZN(II)2CYS6 TRANSCRIPTION FACTOR (EUROFUNG)-RELATED"/>
    <property type="match status" value="1"/>
</dbReference>
<dbReference type="SUPFAM" id="SSF57701">
    <property type="entry name" value="Zn2/Cys6 DNA-binding domain"/>
    <property type="match status" value="1"/>
</dbReference>
<feature type="region of interest" description="Disordered" evidence="8">
    <location>
        <begin position="1"/>
        <end position="32"/>
    </location>
</feature>
<dbReference type="SMART" id="SM00906">
    <property type="entry name" value="Fungal_trans"/>
    <property type="match status" value="1"/>
</dbReference>
<comment type="subcellular location">
    <subcellularLocation>
        <location evidence="1">Nucleus</location>
    </subcellularLocation>
</comment>
<protein>
    <recommendedName>
        <fullName evidence="10">Zn(2)-C6 fungal-type domain-containing protein</fullName>
    </recommendedName>
</protein>
<sequence length="748" mass="83645">MDVEWSQERDEVYGTDAGTEAPEDNNRSKTRRANRTRAACTRCQRRKIKCDGSMPCASCRKAGVACVENARQQEFPKAYISSLKDRITWLESILSDRCPEVDLSEGPRIVQENAVTAHNQPDQNAPQPTNLDASSGVATAETIANINTAISAESQSQPLISEAARPERVHEIGLISVTGGQDLRYVGPSSGFFFAKLVLACAGRQGHSRPSCAKDMNPISALSKELFQVPPASLPANLDQAIRLSSAYWEVIQSHYPFLHQPSHLKLIEHMYSTDNPRPIATFQVNMVLAISTTILSRRLKVSLSAEGFCAAAMTYFDSIPIEGSLEGLQSLLLLQIYAMNNPSMGLNVWYLNYQCIAAVLDLGLQRDVRAGNNVSLLTQEMRTRIFWVVYSLDRTLATIMGRPIGLRDEACELRLPADKEDTQLSDPSILPRDTGTPPSPTTTAIHLIKLAKLNSEIKYVANSISHKTPAHTYPRIPDILEWQSDILERLKQWFSDIPQFHGPSKYMTQSCELKYHEVRMLLLRPSPAIPYPSQPSLQLCYHSAISIIHIFDELYRGDRLIYSWATVHSVFLATITMLYCIWVVPSVTKTTKLDVLIADLKSGSNVLSATAEHWTEAKRSRDVLDELSEATIRWIMETQARATGTQRQQSVTRTQSRPQTSLARHASDDNYIDETGNFSHEPRDCSTPALPAMREYLNPDVFTSIFGEQEDFDPTEALDVNSIMQGVFSDYQIPVDFGHDFLFDGQI</sequence>
<feature type="transmembrane region" description="Helical" evidence="9">
    <location>
        <begin position="562"/>
        <end position="585"/>
    </location>
</feature>
<evidence type="ECO:0000259" key="10">
    <source>
        <dbReference type="PROSITE" id="PS50048"/>
    </source>
</evidence>
<accession>A0A3D8R2N6</accession>
<dbReference type="Proteomes" id="UP000256328">
    <property type="component" value="Unassembled WGS sequence"/>
</dbReference>
<dbReference type="OrthoDB" id="189997at2759"/>
<feature type="domain" description="Zn(2)-C6 fungal-type" evidence="10">
    <location>
        <begin position="39"/>
        <end position="68"/>
    </location>
</feature>
<evidence type="ECO:0000256" key="9">
    <source>
        <dbReference type="SAM" id="Phobius"/>
    </source>
</evidence>
<dbReference type="AlphaFoldDB" id="A0A3D8R2N6"/>
<dbReference type="CDD" id="cd00067">
    <property type="entry name" value="GAL4"/>
    <property type="match status" value="1"/>
</dbReference>
<keyword evidence="7" id="KW-0539">Nucleus</keyword>
<dbReference type="GO" id="GO:0008270">
    <property type="term" value="F:zinc ion binding"/>
    <property type="evidence" value="ECO:0007669"/>
    <property type="project" value="InterPro"/>
</dbReference>
<dbReference type="InterPro" id="IPR007219">
    <property type="entry name" value="XnlR_reg_dom"/>
</dbReference>
<dbReference type="GO" id="GO:0006351">
    <property type="term" value="P:DNA-templated transcription"/>
    <property type="evidence" value="ECO:0007669"/>
    <property type="project" value="InterPro"/>
</dbReference>
<reference evidence="11 12" key="1">
    <citation type="journal article" date="2018" name="IMA Fungus">
        <title>IMA Genome-F 9: Draft genome sequence of Annulohypoxylon stygium, Aspergillus mulundensis, Berkeleyomyces basicola (syn. Thielaviopsis basicola), Ceratocystis smalleyi, two Cercospora beticola strains, Coleophoma cylindrospora, Fusarium fracticaudum, Phialophora cf. hyalina, and Morchella septimelata.</title>
        <authorList>
            <person name="Wingfield B.D."/>
            <person name="Bills G.F."/>
            <person name="Dong Y."/>
            <person name="Huang W."/>
            <person name="Nel W.J."/>
            <person name="Swalarsk-Parry B.S."/>
            <person name="Vaghefi N."/>
            <person name="Wilken P.M."/>
            <person name="An Z."/>
            <person name="de Beer Z.W."/>
            <person name="De Vos L."/>
            <person name="Chen L."/>
            <person name="Duong T.A."/>
            <person name="Gao Y."/>
            <person name="Hammerbacher A."/>
            <person name="Kikkert J.R."/>
            <person name="Li Y."/>
            <person name="Li H."/>
            <person name="Li K."/>
            <person name="Li Q."/>
            <person name="Liu X."/>
            <person name="Ma X."/>
            <person name="Naidoo K."/>
            <person name="Pethybridge S.J."/>
            <person name="Sun J."/>
            <person name="Steenkamp E.T."/>
            <person name="van der Nest M.A."/>
            <person name="van Wyk S."/>
            <person name="Wingfield M.J."/>
            <person name="Xiong C."/>
            <person name="Yue Q."/>
            <person name="Zhang X."/>
        </authorList>
    </citation>
    <scope>NUCLEOTIDE SEQUENCE [LARGE SCALE GENOMIC DNA]</scope>
    <source>
        <strain evidence="11 12">BP5796</strain>
    </source>
</reference>
<evidence type="ECO:0000256" key="1">
    <source>
        <dbReference type="ARBA" id="ARBA00004123"/>
    </source>
</evidence>
<dbReference type="Pfam" id="PF00172">
    <property type="entry name" value="Zn_clus"/>
    <property type="match status" value="1"/>
</dbReference>
<feature type="region of interest" description="Disordered" evidence="8">
    <location>
        <begin position="644"/>
        <end position="685"/>
    </location>
</feature>
<keyword evidence="5" id="KW-0238">DNA-binding</keyword>
<dbReference type="GO" id="GO:0000981">
    <property type="term" value="F:DNA-binding transcription factor activity, RNA polymerase II-specific"/>
    <property type="evidence" value="ECO:0007669"/>
    <property type="project" value="InterPro"/>
</dbReference>
<comment type="caution">
    <text evidence="11">The sequence shown here is derived from an EMBL/GenBank/DDBJ whole genome shotgun (WGS) entry which is preliminary data.</text>
</comment>
<dbReference type="GO" id="GO:0043565">
    <property type="term" value="F:sequence-specific DNA binding"/>
    <property type="evidence" value="ECO:0007669"/>
    <property type="project" value="TreeGrafter"/>
</dbReference>
<evidence type="ECO:0000256" key="2">
    <source>
        <dbReference type="ARBA" id="ARBA00022723"/>
    </source>
</evidence>
<keyword evidence="3" id="KW-0862">Zinc</keyword>
<evidence type="ECO:0000256" key="5">
    <source>
        <dbReference type="ARBA" id="ARBA00023125"/>
    </source>
</evidence>
<evidence type="ECO:0000256" key="3">
    <source>
        <dbReference type="ARBA" id="ARBA00022833"/>
    </source>
</evidence>
<dbReference type="EMBL" id="PDLN01000013">
    <property type="protein sequence ID" value="RDW68299.1"/>
    <property type="molecule type" value="Genomic_DNA"/>
</dbReference>
<dbReference type="CDD" id="cd12148">
    <property type="entry name" value="fungal_TF_MHR"/>
    <property type="match status" value="1"/>
</dbReference>
<proteinExistence type="predicted"/>
<dbReference type="InterPro" id="IPR052202">
    <property type="entry name" value="Yeast_MetPath_Reg"/>
</dbReference>
<keyword evidence="12" id="KW-1185">Reference proteome</keyword>
<evidence type="ECO:0000256" key="7">
    <source>
        <dbReference type="ARBA" id="ARBA00023242"/>
    </source>
</evidence>
<feature type="compositionally biased region" description="Basic and acidic residues" evidence="8">
    <location>
        <begin position="1"/>
        <end position="12"/>
    </location>
</feature>
<feature type="compositionally biased region" description="Low complexity" evidence="8">
    <location>
        <begin position="644"/>
        <end position="662"/>
    </location>
</feature>
<evidence type="ECO:0000313" key="11">
    <source>
        <dbReference type="EMBL" id="RDW68299.1"/>
    </source>
</evidence>
<dbReference type="InterPro" id="IPR036864">
    <property type="entry name" value="Zn2-C6_fun-type_DNA-bd_sf"/>
</dbReference>
<evidence type="ECO:0000256" key="4">
    <source>
        <dbReference type="ARBA" id="ARBA00023015"/>
    </source>
</evidence>